<dbReference type="GO" id="GO:0009035">
    <property type="term" value="F:type I site-specific deoxyribonuclease activity"/>
    <property type="evidence" value="ECO:0007669"/>
    <property type="project" value="UniProtKB-EC"/>
</dbReference>
<keyword evidence="7" id="KW-0255">Endonuclease</keyword>
<keyword evidence="10 11" id="KW-0238">DNA-binding</keyword>
<dbReference type="SMART" id="SM00487">
    <property type="entry name" value="DEXDc"/>
    <property type="match status" value="1"/>
</dbReference>
<feature type="domain" description="Helicase ATP-binding" evidence="13">
    <location>
        <begin position="259"/>
        <end position="439"/>
    </location>
</feature>
<dbReference type="Pfam" id="PF22679">
    <property type="entry name" value="T1R_D3-like"/>
    <property type="match status" value="1"/>
</dbReference>
<dbReference type="Pfam" id="PF18766">
    <property type="entry name" value="SWI2_SNF2"/>
    <property type="match status" value="1"/>
</dbReference>
<dbReference type="Gene3D" id="3.90.1570.50">
    <property type="match status" value="1"/>
</dbReference>
<reference evidence="14 15" key="1">
    <citation type="journal article" date="2014" name="Genome Biol. Evol.">
        <title>Molecular evolution of the substrate utilization strategies and putative virulence factors in mosquito-associated Spiroplasma species.</title>
        <authorList>
            <person name="Chang T.H."/>
            <person name="Lo W.S."/>
            <person name="Ku C."/>
            <person name="Chen L.L."/>
            <person name="Kuo C.H."/>
        </authorList>
    </citation>
    <scope>NUCLEOTIDE SEQUENCE [LARGE SCALE GENOMIC DNA]</scope>
    <source>
        <strain evidence="14">Ar-1343</strain>
    </source>
</reference>
<evidence type="ECO:0000256" key="5">
    <source>
        <dbReference type="ARBA" id="ARBA00022741"/>
    </source>
</evidence>
<dbReference type="HOGENOM" id="CLU_005762_1_0_14"/>
<dbReference type="EMBL" id="CP006934">
    <property type="protein sequence ID" value="AHI53828.1"/>
    <property type="molecule type" value="Genomic_DNA"/>
</dbReference>
<keyword evidence="5 11" id="KW-0547">Nucleotide-binding</keyword>
<evidence type="ECO:0000256" key="6">
    <source>
        <dbReference type="ARBA" id="ARBA00022747"/>
    </source>
</evidence>
<dbReference type="PANTHER" id="PTHR30195:SF15">
    <property type="entry name" value="TYPE I RESTRICTION ENZYME HINDI ENDONUCLEASE SUBUNIT"/>
    <property type="match status" value="1"/>
</dbReference>
<dbReference type="GO" id="GO:0005524">
    <property type="term" value="F:ATP binding"/>
    <property type="evidence" value="ECO:0007669"/>
    <property type="project" value="UniProtKB-KW"/>
</dbReference>
<dbReference type="eggNOG" id="COG0610">
    <property type="taxonomic scope" value="Bacteria"/>
</dbReference>
<dbReference type="CDD" id="cd18800">
    <property type="entry name" value="SF2_C_EcoR124I-like"/>
    <property type="match status" value="1"/>
</dbReference>
<dbReference type="InterPro" id="IPR051268">
    <property type="entry name" value="Type-I_R_enzyme_R_subunit"/>
</dbReference>
<dbReference type="InterPro" id="IPR014001">
    <property type="entry name" value="Helicase_ATP-bd"/>
</dbReference>
<evidence type="ECO:0000256" key="3">
    <source>
        <dbReference type="ARBA" id="ARBA00011296"/>
    </source>
</evidence>
<dbReference type="InterPro" id="IPR004473">
    <property type="entry name" value="Restrct_endonuc_typeI_HsdR"/>
</dbReference>
<dbReference type="RefSeq" id="WP_025250967.1">
    <property type="nucleotide sequence ID" value="NZ_CP006934.1"/>
</dbReference>
<evidence type="ECO:0000256" key="8">
    <source>
        <dbReference type="ARBA" id="ARBA00022801"/>
    </source>
</evidence>
<keyword evidence="6 11" id="KW-0680">Restriction system</keyword>
<dbReference type="InterPro" id="IPR040980">
    <property type="entry name" value="SWI2_SNF2"/>
</dbReference>
<dbReference type="Pfam" id="PF04313">
    <property type="entry name" value="HSDR_N"/>
    <property type="match status" value="1"/>
</dbReference>
<dbReference type="REBASE" id="78882">
    <property type="entry name" value="Ssa1343ORF4200P"/>
</dbReference>
<evidence type="ECO:0000256" key="10">
    <source>
        <dbReference type="ARBA" id="ARBA00023125"/>
    </source>
</evidence>
<keyword evidence="9 11" id="KW-0067">ATP-binding</keyword>
<comment type="subunit">
    <text evidence="3 11">The type I restriction/modification system is composed of three polypeptides R, M and S.</text>
</comment>
<dbReference type="PROSITE" id="PS51192">
    <property type="entry name" value="HELICASE_ATP_BIND_1"/>
    <property type="match status" value="1"/>
</dbReference>
<dbReference type="InterPro" id="IPR007409">
    <property type="entry name" value="Restrct_endonuc_type1_HsdR_N"/>
</dbReference>
<dbReference type="GO" id="GO:0003677">
    <property type="term" value="F:DNA binding"/>
    <property type="evidence" value="ECO:0007669"/>
    <property type="project" value="UniProtKB-KW"/>
</dbReference>
<evidence type="ECO:0000256" key="7">
    <source>
        <dbReference type="ARBA" id="ARBA00022759"/>
    </source>
</evidence>
<comment type="similarity">
    <text evidence="2 11">Belongs to the HsdR family.</text>
</comment>
<keyword evidence="12" id="KW-0175">Coiled coil</keyword>
<feature type="coiled-coil region" evidence="12">
    <location>
        <begin position="885"/>
        <end position="912"/>
    </location>
</feature>
<dbReference type="OrthoDB" id="9758243at2"/>
<dbReference type="InterPro" id="IPR055180">
    <property type="entry name" value="HsdR_RecA-like_helicase_dom_2"/>
</dbReference>
<evidence type="ECO:0000313" key="15">
    <source>
        <dbReference type="Proteomes" id="UP000019265"/>
    </source>
</evidence>
<proteinExistence type="inferred from homology"/>
<dbReference type="PATRIC" id="fig|1276257.3.peg.430"/>
<evidence type="ECO:0000256" key="4">
    <source>
        <dbReference type="ARBA" id="ARBA00022722"/>
    </source>
</evidence>
<name>W6A9K8_9MOLU</name>
<keyword evidence="15" id="KW-1185">Reference proteome</keyword>
<comment type="catalytic activity">
    <reaction evidence="1 11">
        <text>Endonucleolytic cleavage of DNA to give random double-stranded fragments with terminal 5'-phosphates, ATP is simultaneously hydrolyzed.</text>
        <dbReference type="EC" id="3.1.21.3"/>
    </reaction>
</comment>
<evidence type="ECO:0000313" key="14">
    <source>
        <dbReference type="EMBL" id="AHI53828.1"/>
    </source>
</evidence>
<evidence type="ECO:0000256" key="2">
    <source>
        <dbReference type="ARBA" id="ARBA00008598"/>
    </source>
</evidence>
<keyword evidence="8 11" id="KW-0378">Hydrolase</keyword>
<protein>
    <recommendedName>
        <fullName evidence="11">Type I restriction enzyme endonuclease subunit</fullName>
        <shortName evidence="11">R protein</shortName>
        <ecNumber evidence="11">3.1.21.3</ecNumber>
    </recommendedName>
</protein>
<dbReference type="KEGG" id="ssab:SSABA_v1c04190"/>
<dbReference type="SUPFAM" id="SSF52540">
    <property type="entry name" value="P-loop containing nucleoside triphosphate hydrolases"/>
    <property type="match status" value="2"/>
</dbReference>
<dbReference type="NCBIfam" id="TIGR00348">
    <property type="entry name" value="hsdR"/>
    <property type="match status" value="1"/>
</dbReference>
<evidence type="ECO:0000256" key="9">
    <source>
        <dbReference type="ARBA" id="ARBA00022840"/>
    </source>
</evidence>
<dbReference type="PANTHER" id="PTHR30195">
    <property type="entry name" value="TYPE I SITE-SPECIFIC DEOXYRIBONUCLEASE PROTEIN SUBUNIT M AND R"/>
    <property type="match status" value="1"/>
</dbReference>
<evidence type="ECO:0000256" key="11">
    <source>
        <dbReference type="RuleBase" id="RU364115"/>
    </source>
</evidence>
<accession>W6A9K8</accession>
<dbReference type="InterPro" id="IPR027417">
    <property type="entry name" value="P-loop_NTPase"/>
</dbReference>
<dbReference type="EC" id="3.1.21.3" evidence="11"/>
<keyword evidence="4" id="KW-0540">Nuclease</keyword>
<dbReference type="Proteomes" id="UP000019265">
    <property type="component" value="Chromosome"/>
</dbReference>
<dbReference type="Gene3D" id="3.40.50.300">
    <property type="entry name" value="P-loop containing nucleotide triphosphate hydrolases"/>
    <property type="match status" value="2"/>
</dbReference>
<evidence type="ECO:0000256" key="1">
    <source>
        <dbReference type="ARBA" id="ARBA00000851"/>
    </source>
</evidence>
<dbReference type="GO" id="GO:0009307">
    <property type="term" value="P:DNA restriction-modification system"/>
    <property type="evidence" value="ECO:0007669"/>
    <property type="project" value="UniProtKB-KW"/>
</dbReference>
<dbReference type="STRING" id="1276257.SSABA_v1c04190"/>
<sequence length="1017" mass="117609">MSKTNVISEELFENEVQEELEFLGWEKANFNRPDFREFIDFNTLNDKIIEINQTSPEIAQNAINEIRKHFENDFLSSNLNGFKILLEGIKIYDKNSDLYLTINLISSNYKENKYEFARQMQFSNGNELRIPDITLFINGLPIAIMELKNSLAVEGLEDAFNQNESLKRHSPNLWMFNAINFVSNRVSSKYGSTNANFKHFYGWNSWDISGSNPIKYLFDRESIIEIIKNYTFYTNEQKPVKYLAAPHQIEAVKNTIKNLKESQDNRGGVIWHTQGSGKSVTMVFLARAIMNNFAKSTILMVTDRNVLDQQLFLRFLNAENYLRNKSVNIGSRKELISELNDKKHFGIYFTTVQKFAEETGVLSNRDDIFMLVDEAHRSQNNLDGEKTLSKVTEEFIVKFGYGRYMRDAFPNAKIIGFTGTPLMKMDKDTRSIFGDFTHIYSMENAVRDGATVPINYEMRRTKISLDNKYTDLMDQLQFDYIKTLDQDDILSDQKVDNLIKNINHSLILENDDIIKAKVIDLIQHFKKRANLLNNKAMIVANSRKAAFKYYKNILALYPEYKDKVILVMTESNKDTDPEMTEAIVKKSDVNNAANEFRKPNSKYKIAIVVDMWLTGFDVPDLDVMYLDKVIKWHNLMQAIARVNRTFEDRETRKTKESGLIVDYIGIWKHLADALIQYSSGTDNKLDINIEDVVKAKEKLEEIFQILDDNYIKGITNFSNLDSKAKYNFVIKKTDELLALSNEERNKFIKIARKANRFFKIAYSSITEEESTICKGIQIINSLILTTSLQRDENLVLTIDAIKRAAEQAINANASQVEILESKISKNINDVARILQTEAEGLINSAPRVAAELFRHSIEALIKETERIRPVFAKKASEKLKKIILRLQENEDIERVIEMLRQLSKEIINENNKELEFEDIQLQAFFEVVADDNYLGYNNNSETLRRIAIDLMDKVKDHVTGQFNTNPKVQSHVLFELKKLLKNKYGYPPDALGGVSGILFDKIKNEIRINPDYFRKDD</sequence>
<dbReference type="AlphaFoldDB" id="W6A9K8"/>
<gene>
    <name evidence="14" type="primary">hsdR</name>
    <name evidence="14" type="ORF">SSABA_v1c04190</name>
</gene>
<dbReference type="CDD" id="cd22332">
    <property type="entry name" value="HsdR_N"/>
    <property type="match status" value="1"/>
</dbReference>
<comment type="function">
    <text evidence="11">Subunit R is required for both nuclease and ATPase activities, but not for modification.</text>
</comment>
<organism evidence="14 15">
    <name type="scientific">Spiroplasma sabaudiense Ar-1343</name>
    <dbReference type="NCBI Taxonomy" id="1276257"/>
    <lineage>
        <taxon>Bacteria</taxon>
        <taxon>Bacillati</taxon>
        <taxon>Mycoplasmatota</taxon>
        <taxon>Mollicutes</taxon>
        <taxon>Entomoplasmatales</taxon>
        <taxon>Spiroplasmataceae</taxon>
        <taxon>Spiroplasma</taxon>
    </lineage>
</organism>
<evidence type="ECO:0000259" key="13">
    <source>
        <dbReference type="PROSITE" id="PS51192"/>
    </source>
</evidence>
<evidence type="ECO:0000256" key="12">
    <source>
        <dbReference type="SAM" id="Coils"/>
    </source>
</evidence>